<keyword evidence="2" id="KW-0472">Membrane</keyword>
<accession>A0ABD1HEE9</accession>
<dbReference type="Proteomes" id="UP001567538">
    <property type="component" value="Unassembled WGS sequence"/>
</dbReference>
<comment type="similarity">
    <text evidence="1">Belongs to the multi antimicrobial extrusion (MATE) (TC 2.A.66.1) family.</text>
</comment>
<feature type="transmembrane region" description="Helical" evidence="2">
    <location>
        <begin position="23"/>
        <end position="46"/>
    </location>
</feature>
<evidence type="ECO:0000256" key="1">
    <source>
        <dbReference type="ARBA" id="ARBA00010199"/>
    </source>
</evidence>
<gene>
    <name evidence="3" type="primary">DTX16</name>
    <name evidence="3" type="ORF">AAHA92_15294</name>
</gene>
<dbReference type="PANTHER" id="PTHR11206">
    <property type="entry name" value="MULTIDRUG RESISTANCE PROTEIN"/>
    <property type="match status" value="1"/>
</dbReference>
<evidence type="ECO:0000313" key="3">
    <source>
        <dbReference type="EMBL" id="KAL1554770.1"/>
    </source>
</evidence>
<evidence type="ECO:0000313" key="4">
    <source>
        <dbReference type="Proteomes" id="UP001567538"/>
    </source>
</evidence>
<dbReference type="EMBL" id="JBEAFC010000006">
    <property type="protein sequence ID" value="KAL1554770.1"/>
    <property type="molecule type" value="Genomic_DNA"/>
</dbReference>
<dbReference type="InterPro" id="IPR002528">
    <property type="entry name" value="MATE_fam"/>
</dbReference>
<name>A0ABD1HEE9_SALDI</name>
<dbReference type="AlphaFoldDB" id="A0ABD1HEE9"/>
<sequence>MEDWPSTRISNELGAEHPQAARLALRVGLVMALAEGIVVGVVLVLIRNVWGYAYSNEAEVVRYVATMMPILATSNLTDGLQCVLSGAVRGCGWQKMYTGQVLSCGHPGAHLGSVDGDYMRAVGASRMLFDHHVADKLGTSSKMNLI</sequence>
<reference evidence="3 4" key="1">
    <citation type="submission" date="2024-06" db="EMBL/GenBank/DDBJ databases">
        <title>A chromosome level genome sequence of Diviner's sage (Salvia divinorum).</title>
        <authorList>
            <person name="Ford S.A."/>
            <person name="Ro D.-K."/>
            <person name="Ness R.W."/>
            <person name="Phillips M.A."/>
        </authorList>
    </citation>
    <scope>NUCLEOTIDE SEQUENCE [LARGE SCALE GENOMIC DNA]</scope>
    <source>
        <strain evidence="3">SAF-2024a</strain>
        <tissue evidence="3">Leaf</tissue>
    </source>
</reference>
<keyword evidence="2" id="KW-1133">Transmembrane helix</keyword>
<organism evidence="3 4">
    <name type="scientific">Salvia divinorum</name>
    <name type="common">Maria pastora</name>
    <name type="synonym">Diviner's sage</name>
    <dbReference type="NCBI Taxonomy" id="28513"/>
    <lineage>
        <taxon>Eukaryota</taxon>
        <taxon>Viridiplantae</taxon>
        <taxon>Streptophyta</taxon>
        <taxon>Embryophyta</taxon>
        <taxon>Tracheophyta</taxon>
        <taxon>Spermatophyta</taxon>
        <taxon>Magnoliopsida</taxon>
        <taxon>eudicotyledons</taxon>
        <taxon>Gunneridae</taxon>
        <taxon>Pentapetalae</taxon>
        <taxon>asterids</taxon>
        <taxon>lamiids</taxon>
        <taxon>Lamiales</taxon>
        <taxon>Lamiaceae</taxon>
        <taxon>Nepetoideae</taxon>
        <taxon>Mentheae</taxon>
        <taxon>Salviinae</taxon>
        <taxon>Salvia</taxon>
        <taxon>Salvia subgen. Calosphace</taxon>
    </lineage>
</organism>
<evidence type="ECO:0000256" key="2">
    <source>
        <dbReference type="SAM" id="Phobius"/>
    </source>
</evidence>
<comment type="caution">
    <text evidence="3">The sequence shown here is derived from an EMBL/GenBank/DDBJ whole genome shotgun (WGS) entry which is preliminary data.</text>
</comment>
<proteinExistence type="inferred from homology"/>
<keyword evidence="4" id="KW-1185">Reference proteome</keyword>
<keyword evidence="2" id="KW-0812">Transmembrane</keyword>
<dbReference type="Pfam" id="PF01554">
    <property type="entry name" value="MatE"/>
    <property type="match status" value="1"/>
</dbReference>
<protein>
    <submittedName>
        <fullName evidence="3">Protein DETOXIFICATION 16</fullName>
    </submittedName>
</protein>